<dbReference type="Pfam" id="PF19614">
    <property type="entry name" value="DUF6119"/>
    <property type="match status" value="1"/>
</dbReference>
<reference evidence="1 2" key="1">
    <citation type="journal article" date="2019" name="Int. J. Syst. Evol. Microbiol.">
        <title>The Global Catalogue of Microorganisms (GCM) 10K type strain sequencing project: providing services to taxonomists for standard genome sequencing and annotation.</title>
        <authorList>
            <consortium name="The Broad Institute Genomics Platform"/>
            <consortium name="The Broad Institute Genome Sequencing Center for Infectious Disease"/>
            <person name="Wu L."/>
            <person name="Ma J."/>
        </authorList>
    </citation>
    <scope>NUCLEOTIDE SEQUENCE [LARGE SCALE GENOMIC DNA]</scope>
    <source>
        <strain evidence="1 2">JCM 16227</strain>
    </source>
</reference>
<evidence type="ECO:0000313" key="1">
    <source>
        <dbReference type="EMBL" id="GAA2395248.1"/>
    </source>
</evidence>
<dbReference type="InterPro" id="IPR026487">
    <property type="entry name" value="CHP04141"/>
</dbReference>
<dbReference type="RefSeq" id="WP_346077815.1">
    <property type="nucleotide sequence ID" value="NZ_BAAARB010000058.1"/>
</dbReference>
<dbReference type="EMBL" id="BAAARB010000058">
    <property type="protein sequence ID" value="GAA2395248.1"/>
    <property type="molecule type" value="Genomic_DNA"/>
</dbReference>
<dbReference type="NCBIfam" id="TIGR04141">
    <property type="entry name" value="TIGR04141 family sporadically distributed protein"/>
    <property type="match status" value="1"/>
</dbReference>
<keyword evidence="2" id="KW-1185">Reference proteome</keyword>
<gene>
    <name evidence="1" type="ORF">GCM10009855_37680</name>
</gene>
<comment type="caution">
    <text evidence="1">The sequence shown here is derived from an EMBL/GenBank/DDBJ whole genome shotgun (WGS) entry which is preliminary data.</text>
</comment>
<organism evidence="1 2">
    <name type="scientific">Gordonia cholesterolivorans</name>
    <dbReference type="NCBI Taxonomy" id="559625"/>
    <lineage>
        <taxon>Bacteria</taxon>
        <taxon>Bacillati</taxon>
        <taxon>Actinomycetota</taxon>
        <taxon>Actinomycetes</taxon>
        <taxon>Mycobacteriales</taxon>
        <taxon>Gordoniaceae</taxon>
        <taxon>Gordonia</taxon>
    </lineage>
</organism>
<protein>
    <submittedName>
        <fullName evidence="1">Uncharacterized protein</fullName>
    </submittedName>
</protein>
<dbReference type="Proteomes" id="UP001501170">
    <property type="component" value="Unassembled WGS sequence"/>
</dbReference>
<sequence>MAQSRPFSIFLLKDQYADPTDALKEDHGLVEATVESKVQPSWPTFLALKKNSTPWWRQYFSIADNMNTGYAGAIVFMKASNKTFALTFGQTRHSLRDESYEYDFGLRTTLNAVDPDAIRNTDELDPATARRRRTQLPERGDISYFDFDGDSAVLRSLTGAIRPEYRDLFAHATGASNLRVSTKKNASELTQLLTELYSIYQKTTYLDAFPAANNIQPVKDPALLTRLDDALLKAFRISDPDLLLTIPELVDFQEDFEVAYAGHGKSDLHSDAGIREYYDYLARHAVKVAVSTRGSNVVLQ</sequence>
<name>A0ABN3I6M6_9ACTN</name>
<proteinExistence type="predicted"/>
<evidence type="ECO:0000313" key="2">
    <source>
        <dbReference type="Proteomes" id="UP001501170"/>
    </source>
</evidence>
<accession>A0ABN3I6M6</accession>